<dbReference type="EMBL" id="JACCCC010000001">
    <property type="protein sequence ID" value="NYE48496.1"/>
    <property type="molecule type" value="Genomic_DNA"/>
</dbReference>
<evidence type="ECO:0000313" key="4">
    <source>
        <dbReference type="EMBL" id="NYE48496.1"/>
    </source>
</evidence>
<feature type="binding site" evidence="2">
    <location>
        <position position="89"/>
    </location>
    <ligand>
        <name>prephenate</name>
        <dbReference type="ChEBI" id="CHEBI:29934"/>
    </ligand>
</feature>
<sequence>MAVRAVRGAVQVDSDERELVLAATAELVSEVMRRNELTTDDVISVLFTATPDLTSEFPALAARKLGFTDVPLMCATEIAVPRALPRVVRLMAHVETDRPRSELHHVYLGGAQALRLDIAQ</sequence>
<dbReference type="Gene3D" id="3.30.1330.40">
    <property type="entry name" value="RutC-like"/>
    <property type="match status" value="1"/>
</dbReference>
<accession>A0A852TVI2</accession>
<feature type="binding site" evidence="2">
    <location>
        <position position="107"/>
    </location>
    <ligand>
        <name>prephenate</name>
        <dbReference type="ChEBI" id="CHEBI:29934"/>
    </ligand>
</feature>
<keyword evidence="2 3" id="KW-0028">Amino-acid biosynthesis</keyword>
<evidence type="ECO:0000256" key="1">
    <source>
        <dbReference type="NCBIfam" id="TIGR01796"/>
    </source>
</evidence>
<dbReference type="Pfam" id="PF07736">
    <property type="entry name" value="CM_1"/>
    <property type="match status" value="1"/>
</dbReference>
<dbReference type="PANTHER" id="PTHR21164:SF0">
    <property type="entry name" value="CHORISMATE MUTASE AROH"/>
    <property type="match status" value="1"/>
</dbReference>
<evidence type="ECO:0000256" key="2">
    <source>
        <dbReference type="PIRSR" id="PIRSR005965-1"/>
    </source>
</evidence>
<dbReference type="NCBIfam" id="TIGR01796">
    <property type="entry name" value="CM_mono_aroH"/>
    <property type="match status" value="1"/>
</dbReference>
<comment type="catalytic activity">
    <reaction evidence="3">
        <text>chorismate = prephenate</text>
        <dbReference type="Rhea" id="RHEA:13897"/>
        <dbReference type="ChEBI" id="CHEBI:29748"/>
        <dbReference type="ChEBI" id="CHEBI:29934"/>
        <dbReference type="EC" id="5.4.99.5"/>
    </reaction>
</comment>
<dbReference type="CDD" id="cd02185">
    <property type="entry name" value="AroH"/>
    <property type="match status" value="1"/>
</dbReference>
<dbReference type="AlphaFoldDB" id="A0A852TVI2"/>
<feature type="binding site" evidence="2">
    <location>
        <position position="7"/>
    </location>
    <ligand>
        <name>prephenate</name>
        <dbReference type="ChEBI" id="CHEBI:29934"/>
    </ligand>
</feature>
<dbReference type="InterPro" id="IPR035959">
    <property type="entry name" value="RutC-like_sf"/>
</dbReference>
<keyword evidence="3 4" id="KW-0413">Isomerase</keyword>
<organism evidence="4 5">
    <name type="scientific">Spinactinospora alkalitolerans</name>
    <dbReference type="NCBI Taxonomy" id="687207"/>
    <lineage>
        <taxon>Bacteria</taxon>
        <taxon>Bacillati</taxon>
        <taxon>Actinomycetota</taxon>
        <taxon>Actinomycetes</taxon>
        <taxon>Streptosporangiales</taxon>
        <taxon>Nocardiopsidaceae</taxon>
        <taxon>Spinactinospora</taxon>
    </lineage>
</organism>
<dbReference type="GO" id="GO:0008652">
    <property type="term" value="P:amino acid biosynthetic process"/>
    <property type="evidence" value="ECO:0007669"/>
    <property type="project" value="UniProtKB-UniRule"/>
</dbReference>
<dbReference type="GO" id="GO:0046417">
    <property type="term" value="P:chorismate metabolic process"/>
    <property type="evidence" value="ECO:0007669"/>
    <property type="project" value="TreeGrafter"/>
</dbReference>
<dbReference type="RefSeq" id="WP_179644269.1">
    <property type="nucleotide sequence ID" value="NZ_BAAAYY010000004.1"/>
</dbReference>
<dbReference type="PROSITE" id="PS51167">
    <property type="entry name" value="CHORISMATE_MUT_1"/>
    <property type="match status" value="1"/>
</dbReference>
<comment type="caution">
    <text evidence="4">The sequence shown here is derived from an EMBL/GenBank/DDBJ whole genome shotgun (WGS) entry which is preliminary data.</text>
</comment>
<keyword evidence="5" id="KW-1185">Reference proteome</keyword>
<dbReference type="Proteomes" id="UP000589036">
    <property type="component" value="Unassembled WGS sequence"/>
</dbReference>
<protein>
    <recommendedName>
        <fullName evidence="1 3">chorismate mutase</fullName>
        <ecNumber evidence="1 3">5.4.99.5</ecNumber>
    </recommendedName>
</protein>
<reference evidence="4 5" key="1">
    <citation type="submission" date="2020-07" db="EMBL/GenBank/DDBJ databases">
        <title>Sequencing the genomes of 1000 actinobacteria strains.</title>
        <authorList>
            <person name="Klenk H.-P."/>
        </authorList>
    </citation>
    <scope>NUCLEOTIDE SEQUENCE [LARGE SCALE GENOMIC DNA]</scope>
    <source>
        <strain evidence="4 5">CXB654</strain>
    </source>
</reference>
<dbReference type="InterPro" id="IPR008243">
    <property type="entry name" value="Chorismate_mutase_AroH"/>
</dbReference>
<keyword evidence="2 3" id="KW-0057">Aromatic amino acid biosynthesis</keyword>
<dbReference type="GO" id="GO:0004106">
    <property type="term" value="F:chorismate mutase activity"/>
    <property type="evidence" value="ECO:0007669"/>
    <property type="project" value="UniProtKB-UniRule"/>
</dbReference>
<dbReference type="GO" id="GO:0009073">
    <property type="term" value="P:aromatic amino acid family biosynthetic process"/>
    <property type="evidence" value="ECO:0007669"/>
    <property type="project" value="UniProtKB-UniRule"/>
</dbReference>
<gene>
    <name evidence="4" type="ORF">HDA32_003616</name>
</gene>
<evidence type="ECO:0000313" key="5">
    <source>
        <dbReference type="Proteomes" id="UP000589036"/>
    </source>
</evidence>
<proteinExistence type="predicted"/>
<dbReference type="SUPFAM" id="SSF55298">
    <property type="entry name" value="YjgF-like"/>
    <property type="match status" value="1"/>
</dbReference>
<name>A0A852TVI2_9ACTN</name>
<dbReference type="EC" id="5.4.99.5" evidence="1 3"/>
<evidence type="ECO:0000256" key="3">
    <source>
        <dbReference type="PROSITE-ProRule" id="PRU00514"/>
    </source>
</evidence>
<dbReference type="PIRSF" id="PIRSF005965">
    <property type="entry name" value="Chor_mut_AroH"/>
    <property type="match status" value="1"/>
</dbReference>
<dbReference type="PANTHER" id="PTHR21164">
    <property type="entry name" value="CHORISMATE MUTASE"/>
    <property type="match status" value="1"/>
</dbReference>